<dbReference type="EMBL" id="JAERWK010000001">
    <property type="protein sequence ID" value="MBM9465779.1"/>
    <property type="molecule type" value="Genomic_DNA"/>
</dbReference>
<organism evidence="2 3">
    <name type="scientific">Nakamurella leprariae</name>
    <dbReference type="NCBI Taxonomy" id="2803911"/>
    <lineage>
        <taxon>Bacteria</taxon>
        <taxon>Bacillati</taxon>
        <taxon>Actinomycetota</taxon>
        <taxon>Actinomycetes</taxon>
        <taxon>Nakamurellales</taxon>
        <taxon>Nakamurellaceae</taxon>
        <taxon>Nakamurella</taxon>
    </lineage>
</organism>
<dbReference type="AlphaFoldDB" id="A0A938YCP6"/>
<accession>A0A938YCP6</accession>
<evidence type="ECO:0000313" key="2">
    <source>
        <dbReference type="EMBL" id="MBM9465779.1"/>
    </source>
</evidence>
<dbReference type="Proteomes" id="UP000663792">
    <property type="component" value="Unassembled WGS sequence"/>
</dbReference>
<protein>
    <recommendedName>
        <fullName evidence="1">DUF1023 domain-containing protein</fullName>
    </recommendedName>
</protein>
<dbReference type="RefSeq" id="WP_205258731.1">
    <property type="nucleotide sequence ID" value="NZ_JAERWK010000001.1"/>
</dbReference>
<name>A0A938YCP6_9ACTN</name>
<evidence type="ECO:0000259" key="1">
    <source>
        <dbReference type="Pfam" id="PF06259"/>
    </source>
</evidence>
<sequence>MSGDHLVTQWAEALRMPDPMPTARMLTALTPETVGAWFRSVGRTVTGLRTGADDIHTAGAAAAAGWSDPVAGETIIRLGRDVETTAAMIEAQLLAVETFTDRVASIRVEAEAALAITTNQLTTDAGPRPDVLLVDLAPDKPIADLAVGAIATLTTALARLSDTLDAAARLLIAALRDDPEELQEGWTDPSAGGPALALTAARRELDDIDQDNRMRLLLDLSAVDHTTATTATGIHRDLGAAISSRPTQLVLYESAHALTQARAAVAVGDLASADHIAVLVPGVSNSPANMAGALQDAAGLADRMEQVSGEQSAVLVWFGYDIPGSTSDDGMGGFASDPWVIDWLKGAGGAAVLGRFGSVDVEQRLLADLGRLRPLISADVHLTGIGFSAGSTVVSATAVAGAPFDDVVLLGSPGAGTATSVDDYPMPEPEHHTWVMGFEDDPVAQVVPGFGVDPDKPDFGAQVLEPEQLTSREVLPLAGLVPLSLVPRFGVGLVRMHRQDRYLQQPQVAEVAAGRYDRARRTDR</sequence>
<dbReference type="InterPro" id="IPR010427">
    <property type="entry name" value="DUF1023"/>
</dbReference>
<keyword evidence="3" id="KW-1185">Reference proteome</keyword>
<feature type="domain" description="DUF1023" evidence="1">
    <location>
        <begin position="260"/>
        <end position="450"/>
    </location>
</feature>
<evidence type="ECO:0000313" key="3">
    <source>
        <dbReference type="Proteomes" id="UP000663792"/>
    </source>
</evidence>
<reference evidence="2" key="1">
    <citation type="submission" date="2021-01" db="EMBL/GenBank/DDBJ databases">
        <title>YIM 132084 draft genome.</title>
        <authorList>
            <person name="An D."/>
        </authorList>
    </citation>
    <scope>NUCLEOTIDE SEQUENCE</scope>
    <source>
        <strain evidence="2">YIM 132084</strain>
    </source>
</reference>
<comment type="caution">
    <text evidence="2">The sequence shown here is derived from an EMBL/GenBank/DDBJ whole genome shotgun (WGS) entry which is preliminary data.</text>
</comment>
<dbReference type="Pfam" id="PF06259">
    <property type="entry name" value="Abhydrolase_8"/>
    <property type="match status" value="1"/>
</dbReference>
<gene>
    <name evidence="2" type="ORF">JL106_00625</name>
</gene>
<proteinExistence type="predicted"/>